<dbReference type="GO" id="GO:0009279">
    <property type="term" value="C:cell outer membrane"/>
    <property type="evidence" value="ECO:0007669"/>
    <property type="project" value="UniProtKB-SubCell"/>
</dbReference>
<dbReference type="KEGG" id="tpx:Turpa_0268"/>
<dbReference type="InterPro" id="IPR051906">
    <property type="entry name" value="TolC-like"/>
</dbReference>
<dbReference type="EMBL" id="CP002959">
    <property type="protein sequence ID" value="AFM10928.1"/>
    <property type="molecule type" value="Genomic_DNA"/>
</dbReference>
<gene>
    <name evidence="7" type="ordered locus">Turpa_0268</name>
</gene>
<dbReference type="GO" id="GO:1990281">
    <property type="term" value="C:efflux pump complex"/>
    <property type="evidence" value="ECO:0007669"/>
    <property type="project" value="TreeGrafter"/>
</dbReference>
<dbReference type="PANTHER" id="PTHR30026:SF21">
    <property type="entry name" value="SLR1270 PROTEIN"/>
    <property type="match status" value="1"/>
</dbReference>
<feature type="coiled-coil region" evidence="6">
    <location>
        <begin position="386"/>
        <end position="413"/>
    </location>
</feature>
<dbReference type="GO" id="GO:0015288">
    <property type="term" value="F:porin activity"/>
    <property type="evidence" value="ECO:0007669"/>
    <property type="project" value="TreeGrafter"/>
</dbReference>
<organism evidence="7 8">
    <name type="scientific">Turneriella parva (strain ATCC BAA-1111 / DSM 21527 / NCTC 11395 / H)</name>
    <name type="common">Leptospira parva</name>
    <dbReference type="NCBI Taxonomy" id="869212"/>
    <lineage>
        <taxon>Bacteria</taxon>
        <taxon>Pseudomonadati</taxon>
        <taxon>Spirochaetota</taxon>
        <taxon>Spirochaetia</taxon>
        <taxon>Leptospirales</taxon>
        <taxon>Leptospiraceae</taxon>
        <taxon>Turneriella</taxon>
    </lineage>
</organism>
<evidence type="ECO:0000256" key="6">
    <source>
        <dbReference type="SAM" id="Coils"/>
    </source>
</evidence>
<keyword evidence="6" id="KW-0175">Coiled coil</keyword>
<evidence type="ECO:0000256" key="2">
    <source>
        <dbReference type="ARBA" id="ARBA00022452"/>
    </source>
</evidence>
<evidence type="ECO:0000256" key="5">
    <source>
        <dbReference type="ARBA" id="ARBA00023237"/>
    </source>
</evidence>
<dbReference type="AlphaFoldDB" id="I4B0X1"/>
<dbReference type="GO" id="GO:0015562">
    <property type="term" value="F:efflux transmembrane transporter activity"/>
    <property type="evidence" value="ECO:0007669"/>
    <property type="project" value="InterPro"/>
</dbReference>
<evidence type="ECO:0000256" key="1">
    <source>
        <dbReference type="ARBA" id="ARBA00004442"/>
    </source>
</evidence>
<keyword evidence="5" id="KW-0998">Cell outer membrane</keyword>
<dbReference type="OrthoDB" id="581172at2"/>
<dbReference type="RefSeq" id="WP_014801449.1">
    <property type="nucleotide sequence ID" value="NC_018020.1"/>
</dbReference>
<keyword evidence="8" id="KW-1185">Reference proteome</keyword>
<sequence length="478" mass="53842">MRKAAAAFLIATQLALPLQRGAVDENLASVGLSDVFTNLEDTFPVILLATREIRKAEFDILSAQGAFDLALRGSVNNTTGYYNTNRGEMNIVKPTPIWGTSFFAGYRLSQGDFPDYYTPRRTNPGGEIRFGGRIPIWRDRATDSDRLELKQSEINKTIAQNVLDEQKLSVYRDAAASYWNWVSAGKRRRIVGDLLKIAELRQDQIKRRVALGDIPAIELQENERAILARREQIAAAERLLQKSALYLSLYYRKSDGTMISPRDGQLPAGFPPEVAIDNSTFDADKQRALKNRPEIRRIENEIELERNALAFHENQRGPQIDLIIAGSRDIQQGTLRRDPWEAEFGVVFNVPLQTRKQDGKIGGTQTKIEILQQKLGYQRDKIHLEANDALIALENALKRLEIIKEEIQVADKLARAEKSRFDLGDSTLLIVNLREQAAAEVALRLVGAEVDYWIARAEYDAVLVKFLTAPKKPATTTN</sequence>
<evidence type="ECO:0000313" key="7">
    <source>
        <dbReference type="EMBL" id="AFM10928.1"/>
    </source>
</evidence>
<keyword evidence="4" id="KW-0472">Membrane</keyword>
<dbReference type="SUPFAM" id="SSF56954">
    <property type="entry name" value="Outer membrane efflux proteins (OEP)"/>
    <property type="match status" value="1"/>
</dbReference>
<keyword evidence="3" id="KW-0812">Transmembrane</keyword>
<dbReference type="PANTHER" id="PTHR30026">
    <property type="entry name" value="OUTER MEMBRANE PROTEIN TOLC"/>
    <property type="match status" value="1"/>
</dbReference>
<reference evidence="7 8" key="1">
    <citation type="submission" date="2012-06" db="EMBL/GenBank/DDBJ databases">
        <title>The complete chromosome of genome of Turneriella parva DSM 21527.</title>
        <authorList>
            <consortium name="US DOE Joint Genome Institute (JGI-PGF)"/>
            <person name="Lucas S."/>
            <person name="Han J."/>
            <person name="Lapidus A."/>
            <person name="Bruce D."/>
            <person name="Goodwin L."/>
            <person name="Pitluck S."/>
            <person name="Peters L."/>
            <person name="Kyrpides N."/>
            <person name="Mavromatis K."/>
            <person name="Ivanova N."/>
            <person name="Mikhailova N."/>
            <person name="Chertkov O."/>
            <person name="Detter J.C."/>
            <person name="Tapia R."/>
            <person name="Han C."/>
            <person name="Land M."/>
            <person name="Hauser L."/>
            <person name="Markowitz V."/>
            <person name="Cheng J.-F."/>
            <person name="Hugenholtz P."/>
            <person name="Woyke T."/>
            <person name="Wu D."/>
            <person name="Gronow S."/>
            <person name="Wellnitz S."/>
            <person name="Brambilla E."/>
            <person name="Klenk H.-P."/>
            <person name="Eisen J.A."/>
        </authorList>
    </citation>
    <scope>NUCLEOTIDE SEQUENCE [LARGE SCALE GENOMIC DNA]</scope>
    <source>
        <strain evidence="8">ATCC BAA-1111 / DSM 21527 / NCTC 11395 / H</strain>
    </source>
</reference>
<dbReference type="HOGENOM" id="CLU_030568_1_0_12"/>
<protein>
    <submittedName>
        <fullName evidence="7">TolC-like outermembrane protein</fullName>
    </submittedName>
</protein>
<name>I4B0X1_TURPD</name>
<evidence type="ECO:0000256" key="4">
    <source>
        <dbReference type="ARBA" id="ARBA00023136"/>
    </source>
</evidence>
<dbReference type="Gene3D" id="1.20.1600.10">
    <property type="entry name" value="Outer membrane efflux proteins (OEP)"/>
    <property type="match status" value="1"/>
</dbReference>
<dbReference type="STRING" id="869212.Turpa_0268"/>
<keyword evidence="2" id="KW-1134">Transmembrane beta strand</keyword>
<evidence type="ECO:0000313" key="8">
    <source>
        <dbReference type="Proteomes" id="UP000006048"/>
    </source>
</evidence>
<dbReference type="Proteomes" id="UP000006048">
    <property type="component" value="Chromosome"/>
</dbReference>
<evidence type="ECO:0000256" key="3">
    <source>
        <dbReference type="ARBA" id="ARBA00022692"/>
    </source>
</evidence>
<accession>I4B0X1</accession>
<comment type="subcellular location">
    <subcellularLocation>
        <location evidence="1">Cell outer membrane</location>
    </subcellularLocation>
</comment>
<proteinExistence type="predicted"/>